<protein>
    <submittedName>
        <fullName evidence="1">Uncharacterized protein</fullName>
    </submittedName>
</protein>
<dbReference type="RefSeq" id="WP_227777011.1">
    <property type="nucleotide sequence ID" value="NZ_BAABKX010000019.1"/>
</dbReference>
<proteinExistence type="predicted"/>
<dbReference type="Proteomes" id="UP001501729">
    <property type="component" value="Unassembled WGS sequence"/>
</dbReference>
<dbReference type="AlphaFoldDB" id="A0AAV3UNZ1"/>
<keyword evidence="2" id="KW-1185">Reference proteome</keyword>
<dbReference type="Gene3D" id="3.40.1160.10">
    <property type="entry name" value="Acetylglutamate kinase-like"/>
    <property type="match status" value="1"/>
</dbReference>
<dbReference type="GeneID" id="68615683"/>
<name>A0AAV3UNZ1_9EURY</name>
<accession>A0AAV3UNZ1</accession>
<organism evidence="1 2">
    <name type="scientific">Haladaptatus pallidirubidus</name>
    <dbReference type="NCBI Taxonomy" id="1008152"/>
    <lineage>
        <taxon>Archaea</taxon>
        <taxon>Methanobacteriati</taxon>
        <taxon>Methanobacteriota</taxon>
        <taxon>Stenosarchaea group</taxon>
        <taxon>Halobacteria</taxon>
        <taxon>Halobacteriales</taxon>
        <taxon>Haladaptataceae</taxon>
        <taxon>Haladaptatus</taxon>
    </lineage>
</organism>
<evidence type="ECO:0000313" key="1">
    <source>
        <dbReference type="EMBL" id="GAA5061068.1"/>
    </source>
</evidence>
<comment type="caution">
    <text evidence="1">The sequence shown here is derived from an EMBL/GenBank/DDBJ whole genome shotgun (WGS) entry which is preliminary data.</text>
</comment>
<sequence length="84" mass="9266">MPNAEPFDELTPSQLVFLILDIDMTVGSSVPIGLHAAKMLQRAQCRTIVLNGGDPEYILTAVRTDEFDGTKIIPDQENDPPPWT</sequence>
<dbReference type="SUPFAM" id="SSF53633">
    <property type="entry name" value="Carbamate kinase-like"/>
    <property type="match status" value="1"/>
</dbReference>
<reference evidence="1 2" key="1">
    <citation type="journal article" date="2019" name="Int. J. Syst. Evol. Microbiol.">
        <title>The Global Catalogue of Microorganisms (GCM) 10K type strain sequencing project: providing services to taxonomists for standard genome sequencing and annotation.</title>
        <authorList>
            <consortium name="The Broad Institute Genomics Platform"/>
            <consortium name="The Broad Institute Genome Sequencing Center for Infectious Disease"/>
            <person name="Wu L."/>
            <person name="Ma J."/>
        </authorList>
    </citation>
    <scope>NUCLEOTIDE SEQUENCE [LARGE SCALE GENOMIC DNA]</scope>
    <source>
        <strain evidence="1 2">JCM 17504</strain>
    </source>
</reference>
<evidence type="ECO:0000313" key="2">
    <source>
        <dbReference type="Proteomes" id="UP001501729"/>
    </source>
</evidence>
<dbReference type="InterPro" id="IPR036393">
    <property type="entry name" value="AceGlu_kinase-like_sf"/>
</dbReference>
<gene>
    <name evidence="1" type="ORF">GCM10025751_46930</name>
</gene>
<dbReference type="EMBL" id="BAABKX010000019">
    <property type="protein sequence ID" value="GAA5061068.1"/>
    <property type="molecule type" value="Genomic_DNA"/>
</dbReference>